<evidence type="ECO:0000313" key="3">
    <source>
        <dbReference type="Proteomes" id="UP001206128"/>
    </source>
</evidence>
<dbReference type="Proteomes" id="UP001206128">
    <property type="component" value="Unassembled WGS sequence"/>
</dbReference>
<keyword evidence="1" id="KW-1133">Transmembrane helix</keyword>
<dbReference type="RefSeq" id="WP_253772263.1">
    <property type="nucleotide sequence ID" value="NZ_JAMTCK010000007.1"/>
</dbReference>
<dbReference type="AlphaFoldDB" id="A0AAE3GET3"/>
<accession>A0AAE3GET3</accession>
<gene>
    <name evidence="2" type="ORF">LX83_003281</name>
</gene>
<keyword evidence="3" id="KW-1185">Reference proteome</keyword>
<evidence type="ECO:0008006" key="4">
    <source>
        <dbReference type="Google" id="ProtNLM"/>
    </source>
</evidence>
<reference evidence="2" key="1">
    <citation type="submission" date="2022-06" db="EMBL/GenBank/DDBJ databases">
        <title>Genomic Encyclopedia of Archaeal and Bacterial Type Strains, Phase II (KMG-II): from individual species to whole genera.</title>
        <authorList>
            <person name="Goeker M."/>
        </authorList>
    </citation>
    <scope>NUCLEOTIDE SEQUENCE</scope>
    <source>
        <strain evidence="2">DSM 43935</strain>
    </source>
</reference>
<name>A0AAE3GET3_9PSEU</name>
<protein>
    <recommendedName>
        <fullName evidence="4">Alkaline shock response membrane anchor protein AmaP</fullName>
    </recommendedName>
</protein>
<feature type="transmembrane region" description="Helical" evidence="1">
    <location>
        <begin position="22"/>
        <end position="47"/>
    </location>
</feature>
<comment type="caution">
    <text evidence="2">The sequence shown here is derived from an EMBL/GenBank/DDBJ whole genome shotgun (WGS) entry which is preliminary data.</text>
</comment>
<evidence type="ECO:0000256" key="1">
    <source>
        <dbReference type="SAM" id="Phobius"/>
    </source>
</evidence>
<organism evidence="2 3">
    <name type="scientific">Goodfellowiella coeruleoviolacea</name>
    <dbReference type="NCBI Taxonomy" id="334858"/>
    <lineage>
        <taxon>Bacteria</taxon>
        <taxon>Bacillati</taxon>
        <taxon>Actinomycetota</taxon>
        <taxon>Actinomycetes</taxon>
        <taxon>Pseudonocardiales</taxon>
        <taxon>Pseudonocardiaceae</taxon>
        <taxon>Goodfellowiella</taxon>
    </lineage>
</organism>
<keyword evidence="1" id="KW-0472">Membrane</keyword>
<dbReference type="EMBL" id="JAMTCK010000007">
    <property type="protein sequence ID" value="MCP2166413.1"/>
    <property type="molecule type" value="Genomic_DNA"/>
</dbReference>
<evidence type="ECO:0000313" key="2">
    <source>
        <dbReference type="EMBL" id="MCP2166413.1"/>
    </source>
</evidence>
<sequence>MTRATRTTPAASVARPIAVERAVTLVVGLLGLLAGVAALVVGAGWLGHGRAARPVLDPLAMTWLAGHAALARVLAVLVGLVLLVLGLAVLVRAVRPERHPAFVLDRSPTDRLRVTPAAVAGAVRADAERVDGVARARARVVGSRDRPALRLVLWLREGTDLRRVWHALDARVLERARQALGVDQLPTAVRLELDTARRQRVR</sequence>
<proteinExistence type="predicted"/>
<feature type="transmembrane region" description="Helical" evidence="1">
    <location>
        <begin position="67"/>
        <end position="91"/>
    </location>
</feature>
<keyword evidence="1" id="KW-0812">Transmembrane</keyword>